<sequence>MPHDLPLIGVHILGSDEGIIQQNELIDLVTKLTDRVLTLEIDLQQTKKVYSTTFIKLIMKEIEFKTEDISTAETLVYIRRSASKEKAVRLQEQLDEEERQRIARVHKEATSFNFDEWEDIQATIEADEELALRIQAEEMEKYSKAKKARMLVDLINQRKRHFAQRKAKERRNKPTTEAQQRTYMSNYVKHMGSHTLQQLKGLSFDELKNLFEATMKRVKKLLLQ</sequence>
<proteinExistence type="predicted"/>
<reference evidence="1" key="1">
    <citation type="journal article" date="2019" name="Sci. Rep.">
        <title>Draft genome of Tanacetum cinerariifolium, the natural source of mosquito coil.</title>
        <authorList>
            <person name="Yamashiro T."/>
            <person name="Shiraishi A."/>
            <person name="Satake H."/>
            <person name="Nakayama K."/>
        </authorList>
    </citation>
    <scope>NUCLEOTIDE SEQUENCE</scope>
</reference>
<comment type="caution">
    <text evidence="1">The sequence shown here is derived from an EMBL/GenBank/DDBJ whole genome shotgun (WGS) entry which is preliminary data.</text>
</comment>
<accession>A0A6L2N833</accession>
<dbReference type="EMBL" id="BKCJ010008451">
    <property type="protein sequence ID" value="GEU82290.1"/>
    <property type="molecule type" value="Genomic_DNA"/>
</dbReference>
<protein>
    <submittedName>
        <fullName evidence="1">Uncharacterized protein</fullName>
    </submittedName>
</protein>
<dbReference type="AlphaFoldDB" id="A0A6L2N833"/>
<gene>
    <name evidence="1" type="ORF">Tci_054268</name>
</gene>
<name>A0A6L2N833_TANCI</name>
<organism evidence="1">
    <name type="scientific">Tanacetum cinerariifolium</name>
    <name type="common">Dalmatian daisy</name>
    <name type="synonym">Chrysanthemum cinerariifolium</name>
    <dbReference type="NCBI Taxonomy" id="118510"/>
    <lineage>
        <taxon>Eukaryota</taxon>
        <taxon>Viridiplantae</taxon>
        <taxon>Streptophyta</taxon>
        <taxon>Embryophyta</taxon>
        <taxon>Tracheophyta</taxon>
        <taxon>Spermatophyta</taxon>
        <taxon>Magnoliopsida</taxon>
        <taxon>eudicotyledons</taxon>
        <taxon>Gunneridae</taxon>
        <taxon>Pentapetalae</taxon>
        <taxon>asterids</taxon>
        <taxon>campanulids</taxon>
        <taxon>Asterales</taxon>
        <taxon>Asteraceae</taxon>
        <taxon>Asteroideae</taxon>
        <taxon>Anthemideae</taxon>
        <taxon>Anthemidinae</taxon>
        <taxon>Tanacetum</taxon>
    </lineage>
</organism>
<evidence type="ECO:0000313" key="1">
    <source>
        <dbReference type="EMBL" id="GEU82290.1"/>
    </source>
</evidence>